<dbReference type="GO" id="GO:0055085">
    <property type="term" value="P:transmembrane transport"/>
    <property type="evidence" value="ECO:0007669"/>
    <property type="project" value="InterPro"/>
</dbReference>
<evidence type="ECO:0000256" key="2">
    <source>
        <dbReference type="ARBA" id="ARBA00022692"/>
    </source>
</evidence>
<comment type="subcellular location">
    <subcellularLocation>
        <location evidence="1">Membrane</location>
        <topology evidence="1">Single-pass membrane protein</topology>
    </subcellularLocation>
</comment>
<dbReference type="RefSeq" id="WP_135244554.1">
    <property type="nucleotide sequence ID" value="NZ_SIHO01000001.1"/>
</dbReference>
<keyword evidence="5" id="KW-0732">Signal</keyword>
<keyword evidence="8" id="KW-1185">Reference proteome</keyword>
<evidence type="ECO:0000256" key="1">
    <source>
        <dbReference type="ARBA" id="ARBA00004167"/>
    </source>
</evidence>
<dbReference type="InterPro" id="IPR006260">
    <property type="entry name" value="TonB/TolA_C"/>
</dbReference>
<dbReference type="PROSITE" id="PS52015">
    <property type="entry name" value="TONB_CTD"/>
    <property type="match status" value="1"/>
</dbReference>
<protein>
    <submittedName>
        <fullName evidence="7">TonB family protein</fullName>
    </submittedName>
</protein>
<evidence type="ECO:0000256" key="4">
    <source>
        <dbReference type="ARBA" id="ARBA00023136"/>
    </source>
</evidence>
<dbReference type="Gene3D" id="3.30.1150.10">
    <property type="match status" value="1"/>
</dbReference>
<dbReference type="InterPro" id="IPR037682">
    <property type="entry name" value="TonB_C"/>
</dbReference>
<feature type="signal peptide" evidence="5">
    <location>
        <begin position="1"/>
        <end position="17"/>
    </location>
</feature>
<accession>A0A4Y9ERM8</accession>
<dbReference type="EMBL" id="SIHO01000001">
    <property type="protein sequence ID" value="TFU05829.1"/>
    <property type="molecule type" value="Genomic_DNA"/>
</dbReference>
<dbReference type="OrthoDB" id="7585155at2"/>
<dbReference type="SUPFAM" id="SSF74653">
    <property type="entry name" value="TolA/TonB C-terminal domain"/>
    <property type="match status" value="1"/>
</dbReference>
<gene>
    <name evidence="7" type="ORF">EUV02_02050</name>
</gene>
<keyword evidence="3" id="KW-1133">Transmembrane helix</keyword>
<feature type="domain" description="TonB C-terminal" evidence="6">
    <location>
        <begin position="20"/>
        <end position="120"/>
    </location>
</feature>
<organism evidence="7 8">
    <name type="scientific">Glacieibacterium arshaanense</name>
    <dbReference type="NCBI Taxonomy" id="2511025"/>
    <lineage>
        <taxon>Bacteria</taxon>
        <taxon>Pseudomonadati</taxon>
        <taxon>Pseudomonadota</taxon>
        <taxon>Alphaproteobacteria</taxon>
        <taxon>Sphingomonadales</taxon>
        <taxon>Sphingosinicellaceae</taxon>
        <taxon>Glacieibacterium</taxon>
    </lineage>
</organism>
<evidence type="ECO:0000313" key="8">
    <source>
        <dbReference type="Proteomes" id="UP000297737"/>
    </source>
</evidence>
<comment type="caution">
    <text evidence="7">The sequence shown here is derived from an EMBL/GenBank/DDBJ whole genome shotgun (WGS) entry which is preliminary data.</text>
</comment>
<keyword evidence="2" id="KW-0812">Transmembrane</keyword>
<dbReference type="Pfam" id="PF03544">
    <property type="entry name" value="TonB_C"/>
    <property type="match status" value="1"/>
</dbReference>
<evidence type="ECO:0000313" key="7">
    <source>
        <dbReference type="EMBL" id="TFU05829.1"/>
    </source>
</evidence>
<sequence>MAATLVFAALIATPLVAATLQAPQPKGALYNPRDYPQSAMRNDEMGVARIRVTVSPKGKPIDCAVIYSSDTESLDKASCAVMLARGSYTPAQDATGQPLYGVVRRLVSWSFGLSSANHRAFEERNQPSDIDIIVTVTALPAGLVAPVAVIADVLVTPTGQIADCNADAGGAVPVELAQLACVQAKALSHAMPAVDPTGVAVMSVQQIKLAFITEPAAK</sequence>
<keyword evidence="4" id="KW-0472">Membrane</keyword>
<evidence type="ECO:0000256" key="5">
    <source>
        <dbReference type="SAM" id="SignalP"/>
    </source>
</evidence>
<evidence type="ECO:0000259" key="6">
    <source>
        <dbReference type="PROSITE" id="PS52015"/>
    </source>
</evidence>
<dbReference type="GO" id="GO:0016020">
    <property type="term" value="C:membrane"/>
    <property type="evidence" value="ECO:0007669"/>
    <property type="project" value="UniProtKB-SubCell"/>
</dbReference>
<dbReference type="Proteomes" id="UP000297737">
    <property type="component" value="Unassembled WGS sequence"/>
</dbReference>
<evidence type="ECO:0000256" key="3">
    <source>
        <dbReference type="ARBA" id="ARBA00022989"/>
    </source>
</evidence>
<dbReference type="AlphaFoldDB" id="A0A4Y9ERM8"/>
<name>A0A4Y9ERM8_9SPHN</name>
<dbReference type="NCBIfam" id="TIGR01352">
    <property type="entry name" value="tonB_Cterm"/>
    <property type="match status" value="1"/>
</dbReference>
<feature type="chain" id="PRO_5021477611" evidence="5">
    <location>
        <begin position="18"/>
        <end position="218"/>
    </location>
</feature>
<proteinExistence type="predicted"/>
<reference evidence="7 8" key="1">
    <citation type="submission" date="2019-02" db="EMBL/GenBank/DDBJ databases">
        <title>Polymorphobacter sp. isolated from the lake at the Tibet of China.</title>
        <authorList>
            <person name="Li A."/>
        </authorList>
    </citation>
    <scope>NUCLEOTIDE SEQUENCE [LARGE SCALE GENOMIC DNA]</scope>
    <source>
        <strain evidence="7 8">DJ1R-1</strain>
    </source>
</reference>